<accession>A0ABM8UBP0</accession>
<proteinExistence type="predicted"/>
<keyword evidence="4" id="KW-1185">Reference proteome</keyword>
<evidence type="ECO:0000256" key="2">
    <source>
        <dbReference type="SAM" id="SignalP"/>
    </source>
</evidence>
<dbReference type="Proteomes" id="UP000680116">
    <property type="component" value="Chromosome"/>
</dbReference>
<protein>
    <recommendedName>
        <fullName evidence="5">DUF732 domain-containing protein</fullName>
    </recommendedName>
</protein>
<name>A0ABM8UBP0_9GAMM</name>
<organism evidence="3 4">
    <name type="scientific">Novilysobacter luteus</name>
    <dbReference type="NCBI Taxonomy" id="2822368"/>
    <lineage>
        <taxon>Bacteria</taxon>
        <taxon>Pseudomonadati</taxon>
        <taxon>Pseudomonadota</taxon>
        <taxon>Gammaproteobacteria</taxon>
        <taxon>Lysobacterales</taxon>
        <taxon>Lysobacteraceae</taxon>
        <taxon>Novilysobacter</taxon>
    </lineage>
</organism>
<evidence type="ECO:0000256" key="1">
    <source>
        <dbReference type="SAM" id="MobiDB-lite"/>
    </source>
</evidence>
<feature type="signal peptide" evidence="2">
    <location>
        <begin position="1"/>
        <end position="24"/>
    </location>
</feature>
<evidence type="ECO:0000313" key="3">
    <source>
        <dbReference type="EMBL" id="CAG4967413.1"/>
    </source>
</evidence>
<dbReference type="PROSITE" id="PS51257">
    <property type="entry name" value="PROKAR_LIPOPROTEIN"/>
    <property type="match status" value="1"/>
</dbReference>
<gene>
    <name evidence="3" type="ORF">LYB30171_00040</name>
</gene>
<feature type="compositionally biased region" description="Low complexity" evidence="1">
    <location>
        <begin position="28"/>
        <end position="46"/>
    </location>
</feature>
<dbReference type="EMBL" id="OU015430">
    <property type="protein sequence ID" value="CAG4967413.1"/>
    <property type="molecule type" value="Genomic_DNA"/>
</dbReference>
<feature type="chain" id="PRO_5045432341" description="DUF732 domain-containing protein" evidence="2">
    <location>
        <begin position="25"/>
        <end position="153"/>
    </location>
</feature>
<dbReference type="RefSeq" id="WP_215219088.1">
    <property type="nucleotide sequence ID" value="NZ_OU015430.1"/>
</dbReference>
<feature type="region of interest" description="Disordered" evidence="1">
    <location>
        <begin position="27"/>
        <end position="46"/>
    </location>
</feature>
<evidence type="ECO:0008006" key="5">
    <source>
        <dbReference type="Google" id="ProtNLM"/>
    </source>
</evidence>
<sequence>MSLFRPTLLAALVFAGLTACNDPAAPSTEVAAPAPDATAPASAAETPATAATAAVPAGDAAELDARLVELGWAGAAATTHAYAQACGASAGQLEAHKAAQRDQAIAMGSEAGEFDRQFAEALTVATRRVELDDVAMSDAYRAETCETTLASLR</sequence>
<evidence type="ECO:0000313" key="4">
    <source>
        <dbReference type="Proteomes" id="UP000680116"/>
    </source>
</evidence>
<keyword evidence="2" id="KW-0732">Signal</keyword>
<reference evidence="3 4" key="1">
    <citation type="submission" date="2021-04" db="EMBL/GenBank/DDBJ databases">
        <authorList>
            <person name="Rodrigo-Torres L."/>
            <person name="Arahal R. D."/>
            <person name="Lucena T."/>
        </authorList>
    </citation>
    <scope>NUCLEOTIDE SEQUENCE [LARGE SCALE GENOMIC DNA]</scope>
    <source>
        <strain evidence="3 4">CECT 30171</strain>
    </source>
</reference>